<gene>
    <name evidence="1" type="ORF">DFH08DRAFT_115379</name>
</gene>
<organism evidence="1 2">
    <name type="scientific">Mycena albidolilacea</name>
    <dbReference type="NCBI Taxonomy" id="1033008"/>
    <lineage>
        <taxon>Eukaryota</taxon>
        <taxon>Fungi</taxon>
        <taxon>Dikarya</taxon>
        <taxon>Basidiomycota</taxon>
        <taxon>Agaricomycotina</taxon>
        <taxon>Agaricomycetes</taxon>
        <taxon>Agaricomycetidae</taxon>
        <taxon>Agaricales</taxon>
        <taxon>Marasmiineae</taxon>
        <taxon>Mycenaceae</taxon>
        <taxon>Mycena</taxon>
    </lineage>
</organism>
<keyword evidence="2" id="KW-1185">Reference proteome</keyword>
<accession>A0AAD7EUD3</accession>
<name>A0AAD7EUD3_9AGAR</name>
<dbReference type="Proteomes" id="UP001218218">
    <property type="component" value="Unassembled WGS sequence"/>
</dbReference>
<dbReference type="EMBL" id="JARIHO010000014">
    <property type="protein sequence ID" value="KAJ7350692.1"/>
    <property type="molecule type" value="Genomic_DNA"/>
</dbReference>
<sequence length="427" mass="48672">MQGLEATICVKREPIGICLTIPGLELEWDVDKIERMASNWHSSLNRRVERDDLKRISTIIASVASPRQLFQHFDWSEFFAALAPAWLAWQSQWKNHKHWFLGSVVRLSPHKSPNSPASPLPVAYIPNDGTVRFKEWTQGWPMKSAAEHLYQPENQPPWQRFAFQPGELKTTGASQELFPLSMYIQLNKASTDILDISWLAQANACVGPAISDGKKMHGVIDTLGYSIWYDPAYSNILQTHQNGIAREVYLSVPPLVVQYEGSRVRVEPPQSDSLYWSLDPAGNTRLSLEECDSLGIPRLRLYFIRAAKFWREYHYNAICDFIRAKGFDPRTFDLCQSLGFPLAEMESSGECLWHGLDLLTFSSQASLPFRLLGRWRSELGQGYLSPKFGQSVIGGTAVDNSCHETRCSHRPTYPPHLIFEVFLRLWT</sequence>
<reference evidence="1" key="1">
    <citation type="submission" date="2023-03" db="EMBL/GenBank/DDBJ databases">
        <title>Massive genome expansion in bonnet fungi (Mycena s.s.) driven by repeated elements and novel gene families across ecological guilds.</title>
        <authorList>
            <consortium name="Lawrence Berkeley National Laboratory"/>
            <person name="Harder C.B."/>
            <person name="Miyauchi S."/>
            <person name="Viragh M."/>
            <person name="Kuo A."/>
            <person name="Thoen E."/>
            <person name="Andreopoulos B."/>
            <person name="Lu D."/>
            <person name="Skrede I."/>
            <person name="Drula E."/>
            <person name="Henrissat B."/>
            <person name="Morin E."/>
            <person name="Kohler A."/>
            <person name="Barry K."/>
            <person name="LaButti K."/>
            <person name="Morin E."/>
            <person name="Salamov A."/>
            <person name="Lipzen A."/>
            <person name="Mereny Z."/>
            <person name="Hegedus B."/>
            <person name="Baldrian P."/>
            <person name="Stursova M."/>
            <person name="Weitz H."/>
            <person name="Taylor A."/>
            <person name="Grigoriev I.V."/>
            <person name="Nagy L.G."/>
            <person name="Martin F."/>
            <person name="Kauserud H."/>
        </authorList>
    </citation>
    <scope>NUCLEOTIDE SEQUENCE</scope>
    <source>
        <strain evidence="1">CBHHK002</strain>
    </source>
</reference>
<proteinExistence type="predicted"/>
<dbReference type="AlphaFoldDB" id="A0AAD7EUD3"/>
<evidence type="ECO:0000313" key="2">
    <source>
        <dbReference type="Proteomes" id="UP001218218"/>
    </source>
</evidence>
<evidence type="ECO:0000313" key="1">
    <source>
        <dbReference type="EMBL" id="KAJ7350692.1"/>
    </source>
</evidence>
<protein>
    <submittedName>
        <fullName evidence="1">Uncharacterized protein</fullName>
    </submittedName>
</protein>
<comment type="caution">
    <text evidence="1">The sequence shown here is derived from an EMBL/GenBank/DDBJ whole genome shotgun (WGS) entry which is preliminary data.</text>
</comment>